<name>A0A0J7XHW0_9SPHN</name>
<comment type="caution">
    <text evidence="1">The sequence shown here is derived from an EMBL/GenBank/DDBJ whole genome shotgun (WGS) entry which is preliminary data.</text>
</comment>
<organism evidence="1 2">
    <name type="scientific">Sphingobium cupriresistens LL01</name>
    <dbReference type="NCBI Taxonomy" id="1420583"/>
    <lineage>
        <taxon>Bacteria</taxon>
        <taxon>Pseudomonadati</taxon>
        <taxon>Pseudomonadota</taxon>
        <taxon>Alphaproteobacteria</taxon>
        <taxon>Sphingomonadales</taxon>
        <taxon>Sphingomonadaceae</taxon>
        <taxon>Sphingobium</taxon>
    </lineage>
</organism>
<dbReference type="STRING" id="1420583.V473_23520"/>
<dbReference type="Proteomes" id="UP000052232">
    <property type="component" value="Unassembled WGS sequence"/>
</dbReference>
<dbReference type="AlphaFoldDB" id="A0A0J7XHW0"/>
<reference evidence="1 2" key="1">
    <citation type="journal article" date="2015" name="G3 (Bethesda)">
        <title>Insights into Ongoing Evolution of the Hexachlorocyclohexane Catabolic Pathway from Comparative Genomics of Ten Sphingomonadaceae Strains.</title>
        <authorList>
            <person name="Pearce S.L."/>
            <person name="Oakeshott J.G."/>
            <person name="Pandey G."/>
        </authorList>
    </citation>
    <scope>NUCLEOTIDE SEQUENCE [LARGE SCALE GENOMIC DNA]</scope>
    <source>
        <strain evidence="1 2">LL01</strain>
    </source>
</reference>
<protein>
    <submittedName>
        <fullName evidence="1">Uncharacterized protein</fullName>
    </submittedName>
</protein>
<gene>
    <name evidence="1" type="ORF">V473_23520</name>
</gene>
<evidence type="ECO:0000313" key="2">
    <source>
        <dbReference type="Proteomes" id="UP000052232"/>
    </source>
</evidence>
<proteinExistence type="predicted"/>
<sequence length="140" mass="15504">MGQPAAQDRVLTPAACMRRKRQALYDADFVQCKLQIPNSFAEHLKGLKARHKMRGLDHVVSAMIRKAIIAYSAAELVPPPPPEDHMNMKQIAVHIPREHHAFLEAIAHRNRGIPLGAALETVGAYVKDLTPAPVQLPLIE</sequence>
<dbReference type="PATRIC" id="fig|1420583.3.peg.4516"/>
<evidence type="ECO:0000313" key="1">
    <source>
        <dbReference type="EMBL" id="KMS51606.1"/>
    </source>
</evidence>
<dbReference type="EMBL" id="JACT01000009">
    <property type="protein sequence ID" value="KMS51606.1"/>
    <property type="molecule type" value="Genomic_DNA"/>
</dbReference>
<keyword evidence="2" id="KW-1185">Reference proteome</keyword>
<accession>A0A0J7XHW0</accession>